<protein>
    <submittedName>
        <fullName evidence="1">Uncharacterized protein</fullName>
    </submittedName>
</protein>
<keyword evidence="2" id="KW-1185">Reference proteome</keyword>
<evidence type="ECO:0000313" key="2">
    <source>
        <dbReference type="Proteomes" id="UP000650616"/>
    </source>
</evidence>
<evidence type="ECO:0000313" key="1">
    <source>
        <dbReference type="EMBL" id="MBE3608213.1"/>
    </source>
</evidence>
<comment type="caution">
    <text evidence="1">The sequence shown here is derived from an EMBL/GenBank/DDBJ whole genome shotgun (WGS) entry which is preliminary data.</text>
</comment>
<dbReference type="EMBL" id="LIWG01000006">
    <property type="protein sequence ID" value="MBE3608213.1"/>
    <property type="molecule type" value="Genomic_DNA"/>
</dbReference>
<proteinExistence type="predicted"/>
<reference evidence="1 2" key="1">
    <citation type="submission" date="2015-08" db="EMBL/GenBank/DDBJ databases">
        <title>Comparative genomics of the Campylobacter concisus group.</title>
        <authorList>
            <person name="Yee E."/>
            <person name="Chapman M.H."/>
            <person name="Huynh S."/>
            <person name="Bono J.L."/>
            <person name="On S.L."/>
            <person name="St Leger J."/>
            <person name="Foster G."/>
            <person name="Parker C.T."/>
            <person name="Miller W.G."/>
        </authorList>
    </citation>
    <scope>NUCLEOTIDE SEQUENCE [LARGE SCALE GENOMIC DNA]</scope>
    <source>
        <strain evidence="1 2">RM9337</strain>
    </source>
</reference>
<organism evidence="1 2">
    <name type="scientific">Campylobacter californiensis</name>
    <dbReference type="NCBI Taxonomy" id="1032243"/>
    <lineage>
        <taxon>Bacteria</taxon>
        <taxon>Pseudomonadati</taxon>
        <taxon>Campylobacterota</taxon>
        <taxon>Epsilonproteobacteria</taxon>
        <taxon>Campylobacterales</taxon>
        <taxon>Campylobacteraceae</taxon>
        <taxon>Campylobacter</taxon>
    </lineage>
</organism>
<sequence>MASKMIMKIKDRSSYYYFDQALKDGKRVTIKHSLFTDDVYEAKAIAIKVKSTVDKISTTQKSGYQESYTSFEKYIKSIKNSADIVKGYIDYKEYREIFKRVVSDFYRPISLNNEKKPLKRSRSNQA</sequence>
<name>A0AAW3ZV35_9BACT</name>
<gene>
    <name evidence="1" type="ORF">CCAL9337_05665</name>
</gene>
<accession>A0AAW3ZV35</accession>
<dbReference type="AlphaFoldDB" id="A0AAW3ZV35"/>
<dbReference type="RefSeq" id="WP_170016360.1">
    <property type="nucleotide sequence ID" value="NZ_CP012545.1"/>
</dbReference>
<dbReference type="Proteomes" id="UP000650616">
    <property type="component" value="Unassembled WGS sequence"/>
</dbReference>